<proteinExistence type="predicted"/>
<dbReference type="AlphaFoldDB" id="A0A8J3WA75"/>
<keyword evidence="2" id="KW-1185">Reference proteome</keyword>
<accession>A0A8J3WA75</accession>
<dbReference type="Proteomes" id="UP000655044">
    <property type="component" value="Unassembled WGS sequence"/>
</dbReference>
<dbReference type="InterPro" id="IPR011856">
    <property type="entry name" value="tRNA_endonuc-like_dom_sf"/>
</dbReference>
<evidence type="ECO:0000313" key="2">
    <source>
        <dbReference type="Proteomes" id="UP000655044"/>
    </source>
</evidence>
<protein>
    <submittedName>
        <fullName evidence="1">Uncharacterized protein</fullName>
    </submittedName>
</protein>
<name>A0A8J3WA75_PLARO</name>
<dbReference type="Gene3D" id="3.40.1350.10">
    <property type="match status" value="1"/>
</dbReference>
<organism evidence="1 2">
    <name type="scientific">Planobispora rosea</name>
    <dbReference type="NCBI Taxonomy" id="35762"/>
    <lineage>
        <taxon>Bacteria</taxon>
        <taxon>Bacillati</taxon>
        <taxon>Actinomycetota</taxon>
        <taxon>Actinomycetes</taxon>
        <taxon>Streptosporangiales</taxon>
        <taxon>Streptosporangiaceae</taxon>
        <taxon>Planobispora</taxon>
    </lineage>
</organism>
<dbReference type="EMBL" id="BOOI01000008">
    <property type="protein sequence ID" value="GIH82489.1"/>
    <property type="molecule type" value="Genomic_DNA"/>
</dbReference>
<reference evidence="1" key="1">
    <citation type="submission" date="2021-01" db="EMBL/GenBank/DDBJ databases">
        <title>Whole genome shotgun sequence of Planobispora rosea NBRC 15558.</title>
        <authorList>
            <person name="Komaki H."/>
            <person name="Tamura T."/>
        </authorList>
    </citation>
    <scope>NUCLEOTIDE SEQUENCE</scope>
    <source>
        <strain evidence="1">NBRC 15558</strain>
    </source>
</reference>
<dbReference type="GO" id="GO:0003676">
    <property type="term" value="F:nucleic acid binding"/>
    <property type="evidence" value="ECO:0007669"/>
    <property type="project" value="InterPro"/>
</dbReference>
<sequence>MSHSVSDRRTWADAQLVEAVSNASSWRGVLRLLDLKANSAGSIRAVRRHAERLELDTGHFVGQRRWRDEDFARAVREGRSWNELCNLLGLCPESTPDRAVIKAHAVRLGLDLDRFDGRGSGAGEAGSIDPLSLEPDLSRLRSAGLAIATAWFALRGCAAALPVEPQPYDLLVDVQGAIKRVQVKTTGCMSADGWIVNVGRHAYSG</sequence>
<gene>
    <name evidence="1" type="ORF">Pro02_08970</name>
</gene>
<evidence type="ECO:0000313" key="1">
    <source>
        <dbReference type="EMBL" id="GIH82489.1"/>
    </source>
</evidence>
<dbReference type="RefSeq" id="WP_189241612.1">
    <property type="nucleotide sequence ID" value="NZ_BMQP01000002.1"/>
</dbReference>
<comment type="caution">
    <text evidence="1">The sequence shown here is derived from an EMBL/GenBank/DDBJ whole genome shotgun (WGS) entry which is preliminary data.</text>
</comment>